<sequence>MESLEALLTPPQDIEQENANIDGKTPLAKLQRIAGEAARQMMRQHLEADVLQALDDNILYIHDADYYVTGTTTCAQIPLGQLLSNGFQTTHGSIRPAQDIRSALALAAIIVQANQNMQHGGQAFATFDDDVAPFVEKTYQREWNKLHDLVPHWKRRKRERRAWQETYEKTFQACEAFIHNTNSMHSRGGGQVPFLSVNYGTNTTQAGRLFQRALLTATERGLGKGETPIFPIQIFKVKQGVNLSPTDPNYDLFQLATRVTGKRLFPNFAFLDAPFNRQEQPGGAEVAYMGCRTRVFEDRGDIPSVTGRGNLSFTSINLVRLALQSQTVDQMFEAVQETTRLACRQLIARYEFQASRTADAFPFLYQHVWKDGEMLKSTDQVGPVLKHGTLAVGFIGLAECLTVLTGSHHGYSELAHQIGLALIQAMRTVIDNYGEMTGLNFSLLATPAEGLSGKFTRRDASDFGEIKGVTDQPYYTNSFHIPVDAPVTIREKIQLEAPFHALCNGGHITYVETDGALAGNPQAIEDIVRLMAEAGIGYGSINHPVDRCLDCRTEQTIEDQCPVCGSRSIERIRRITGYLVGTLDRWNEAKRAEEQNRVKHDVTRSFPSS</sequence>
<organism evidence="1 2">
    <name type="scientific">Exiguobacterium indicum</name>
    <dbReference type="NCBI Taxonomy" id="296995"/>
    <lineage>
        <taxon>Bacteria</taxon>
        <taxon>Bacillati</taxon>
        <taxon>Bacillota</taxon>
        <taxon>Bacilli</taxon>
        <taxon>Bacillales</taxon>
        <taxon>Bacillales Family XII. Incertae Sedis</taxon>
        <taxon>Exiguobacterium</taxon>
    </lineage>
</organism>
<proteinExistence type="predicted"/>
<name>A0A0V8GGS1_9BACL</name>
<dbReference type="PANTHER" id="PTHR21075:SF0">
    <property type="entry name" value="ANAEROBIC RIBONUCLEOSIDE-TRIPHOSPHATE REDUCTASE"/>
    <property type="match status" value="1"/>
</dbReference>
<evidence type="ECO:0000313" key="1">
    <source>
        <dbReference type="EMBL" id="KSU49359.1"/>
    </source>
</evidence>
<dbReference type="EMBL" id="LNQL01000002">
    <property type="protein sequence ID" value="KSU49359.1"/>
    <property type="molecule type" value="Genomic_DNA"/>
</dbReference>
<dbReference type="GO" id="GO:0031250">
    <property type="term" value="C:anaerobic ribonucleoside-triphosphate reductase complex"/>
    <property type="evidence" value="ECO:0007669"/>
    <property type="project" value="TreeGrafter"/>
</dbReference>
<dbReference type="PANTHER" id="PTHR21075">
    <property type="entry name" value="ANAEROBIC RIBONUCLEOSIDE-TRIPHOSPHATE REDUCTASE"/>
    <property type="match status" value="1"/>
</dbReference>
<protein>
    <submittedName>
        <fullName evidence="1">Anaerobic ribonucleoside-triphosphate reductase</fullName>
        <ecNumber evidence="1">1.17.4.2</ecNumber>
    </submittedName>
</protein>
<keyword evidence="1" id="KW-0560">Oxidoreductase</keyword>
<dbReference type="GO" id="GO:0006260">
    <property type="term" value="P:DNA replication"/>
    <property type="evidence" value="ECO:0007669"/>
    <property type="project" value="InterPro"/>
</dbReference>
<dbReference type="NCBIfam" id="NF011292">
    <property type="entry name" value="PRK14704.1"/>
    <property type="match status" value="1"/>
</dbReference>
<gene>
    <name evidence="1" type="ORF">AS033_08310</name>
</gene>
<reference evidence="1 2" key="1">
    <citation type="journal article" date="2015" name="Int. J. Syst. Evol. Microbiol.">
        <title>Exiguobacterium enclense sp. nov., isolated from sediment.</title>
        <authorList>
            <person name="Dastager S.G."/>
            <person name="Mawlankar R."/>
            <person name="Sonalkar V.V."/>
            <person name="Thorat M.N."/>
            <person name="Mual P."/>
            <person name="Verma A."/>
            <person name="Krishnamurthi S."/>
            <person name="Tang S.K."/>
            <person name="Li W.J."/>
        </authorList>
    </citation>
    <scope>NUCLEOTIDE SEQUENCE [LARGE SCALE GENOMIC DNA]</scope>
    <source>
        <strain evidence="1 2">NIO-1109</strain>
    </source>
</reference>
<dbReference type="RefSeq" id="WP_058265171.1">
    <property type="nucleotide sequence ID" value="NZ_FMYN01000002.1"/>
</dbReference>
<dbReference type="SUPFAM" id="SSF51998">
    <property type="entry name" value="PFL-like glycyl radical enzymes"/>
    <property type="match status" value="1"/>
</dbReference>
<accession>A0A0V8GGS1</accession>
<dbReference type="EC" id="1.17.4.2" evidence="1"/>
<dbReference type="AlphaFoldDB" id="A0A0V8GGS1"/>
<dbReference type="GO" id="GO:0009265">
    <property type="term" value="P:2'-deoxyribonucleotide biosynthetic process"/>
    <property type="evidence" value="ECO:0007669"/>
    <property type="project" value="TreeGrafter"/>
</dbReference>
<dbReference type="Gene3D" id="3.20.70.20">
    <property type="match status" value="1"/>
</dbReference>
<dbReference type="GO" id="GO:0004748">
    <property type="term" value="F:ribonucleoside-diphosphate reductase activity, thioredoxin disulfide as acceptor"/>
    <property type="evidence" value="ECO:0007669"/>
    <property type="project" value="TreeGrafter"/>
</dbReference>
<dbReference type="InterPro" id="IPR012833">
    <property type="entry name" value="NrdD"/>
</dbReference>
<dbReference type="Pfam" id="PF13597">
    <property type="entry name" value="NRDD"/>
    <property type="match status" value="1"/>
</dbReference>
<comment type="caution">
    <text evidence="1">The sequence shown here is derived from an EMBL/GenBank/DDBJ whole genome shotgun (WGS) entry which is preliminary data.</text>
</comment>
<dbReference type="NCBIfam" id="TIGR02487">
    <property type="entry name" value="NrdD"/>
    <property type="match status" value="1"/>
</dbReference>
<dbReference type="Proteomes" id="UP000053797">
    <property type="component" value="Unassembled WGS sequence"/>
</dbReference>
<dbReference type="OrthoDB" id="9804622at2"/>
<evidence type="ECO:0000313" key="2">
    <source>
        <dbReference type="Proteomes" id="UP000053797"/>
    </source>
</evidence>
<dbReference type="GO" id="GO:0008998">
    <property type="term" value="F:ribonucleoside-triphosphate reductase (thioredoxin) activity"/>
    <property type="evidence" value="ECO:0007669"/>
    <property type="project" value="UniProtKB-EC"/>
</dbReference>